<proteinExistence type="predicted"/>
<evidence type="ECO:0000256" key="1">
    <source>
        <dbReference type="SAM" id="MobiDB-lite"/>
    </source>
</evidence>
<reference evidence="2 3" key="1">
    <citation type="journal article" date="1998" name="Tuber. Lung Dis.">
        <title>Mycobacteriophage TM4: genome structure and gene expression.</title>
        <authorList>
            <person name="Ford M.E."/>
            <person name="Stenstrom C."/>
            <person name="Hendrix R.W."/>
            <person name="Hatfull G.F."/>
        </authorList>
    </citation>
    <scope>NUCLEOTIDE SEQUENCE</scope>
</reference>
<dbReference type="EMBL" id="AF068845">
    <property type="protein sequence ID" value="AAD17634.1"/>
    <property type="molecule type" value="Genomic_DNA"/>
</dbReference>
<feature type="region of interest" description="Disordered" evidence="1">
    <location>
        <begin position="98"/>
        <end position="124"/>
    </location>
</feature>
<evidence type="ECO:0000313" key="3">
    <source>
        <dbReference type="Proteomes" id="UP000002133"/>
    </source>
</evidence>
<feature type="compositionally biased region" description="Basic and acidic residues" evidence="1">
    <location>
        <begin position="98"/>
        <end position="110"/>
    </location>
</feature>
<dbReference type="OrthoDB" id="18563at10239"/>
<protein>
    <recommendedName>
        <fullName evidence="4">HNH endonuclease</fullName>
    </recommendedName>
</protein>
<evidence type="ECO:0000313" key="2">
    <source>
        <dbReference type="EMBL" id="AAD17634.1"/>
    </source>
</evidence>
<dbReference type="Proteomes" id="UP000002133">
    <property type="component" value="Segment"/>
</dbReference>
<name>Q9ZX11_BPMT4</name>
<evidence type="ECO:0008006" key="4">
    <source>
        <dbReference type="Google" id="ProtNLM"/>
    </source>
</evidence>
<organismHost>
    <name type="scientific">Mycobacterium</name>
    <dbReference type="NCBI Taxonomy" id="1763"/>
</organismHost>
<organism evidence="2 3">
    <name type="scientific">Mycobacterium phage TM4</name>
    <name type="common">Mycobacteriophage TM4</name>
    <dbReference type="NCBI Taxonomy" id="88870"/>
    <lineage>
        <taxon>Viruses</taxon>
        <taxon>Duplodnaviria</taxon>
        <taxon>Heunggongvirae</taxon>
        <taxon>Uroviricota</taxon>
        <taxon>Caudoviricetes</taxon>
        <taxon>Weiservirinae</taxon>
        <taxon>Timquatrovirus</taxon>
        <taxon>Timquatrovirus TM4</taxon>
        <taxon>Mycobacterium virus TM4</taxon>
    </lineage>
</organism>
<dbReference type="KEGG" id="vg:932294"/>
<sequence length="124" mass="13928">MSRELLALHDRIKWQRADGRCECQGECGRSHRFGGVHYRCPNKHGNSAVHGGDKVVTLTVRPLDGDERNLDERNLIAMCQACVKRHRAKCKADAEREAERRATEAQHESLFELPEVTGAALTPP</sequence>
<dbReference type="RefSeq" id="NP_569802.1">
    <property type="nucleotide sequence ID" value="NC_003387.1"/>
</dbReference>
<gene>
    <name evidence="2" type="primary">69</name>
    <name evidence="2" type="ORF">TM4_69</name>
</gene>
<keyword evidence="3" id="KW-1185">Reference proteome</keyword>
<accession>Q9ZX11</accession>